<dbReference type="EMBL" id="MT143705">
    <property type="protein sequence ID" value="QJB01141.1"/>
    <property type="molecule type" value="Genomic_DNA"/>
</dbReference>
<feature type="region of interest" description="Disordered" evidence="1">
    <location>
        <begin position="599"/>
        <end position="623"/>
    </location>
</feature>
<dbReference type="Pfam" id="PF06381">
    <property type="entry name" value="Phage_portal_3"/>
    <property type="match status" value="1"/>
</dbReference>
<name>A0A6M3M0D9_9ZZZZ</name>
<gene>
    <name evidence="3" type="ORF">MM171A00145_0078</name>
</gene>
<evidence type="ECO:0000259" key="2">
    <source>
        <dbReference type="Pfam" id="PF06381"/>
    </source>
</evidence>
<sequence length="623" mass="68949">MDKPTDWTTKDLERYELAVENALLLAERTDSIVNELTGLGTTADKGRAGRPDTTQDWMDPDELEALYEHNGMARRLIDIIPDECIRRGWKITDPGGDSDLFNHEERRLGLVKKVADGMRWGRLYGGAVILMVVEDGEDDWSKPMRLEKVKRLQNLVVFDYNECSVINYESNIHNPNYRAASMWQLTPTEGYWNDTGGADWEADQKRRQEETISAGWGGKLSNVHHSRVLYFPGGLLPPSRRFERGGFDLPIMEYIFEAVRDLTSVVQGASTVAQELRRTILKIDGFGASQVGDQSDLVRSRIRAIQMGMSVLNWAVVGDGDEIEQQTADVRGFNDLSDLMWQMLAGVTGMSITRLRGDAPGGLSTDDKSGRANWTDVIAAIQQHYLLDILLRLYSVMYAADEGPTKGKMPEWWDIEFLPLAEPTTAETAAERKVRAETDAIYIQAGVLSAEQVASSRFGENGYQDDIQPIDHDDFNGPNQIVMAQEQERADAKYTSSVYAVPVAARGRAQFVLASLKSGKLAPEGLSADDQAAAEHLVAAPYLTREYVLGLNIWFEDNPSFPQTVSAWEVKPDVVAFYARGGQAMAARSKSVAQAQAFTIPPDSDVTPDNEALAGEEDGPAGG</sequence>
<reference evidence="3" key="1">
    <citation type="submission" date="2020-03" db="EMBL/GenBank/DDBJ databases">
        <title>The deep terrestrial virosphere.</title>
        <authorList>
            <person name="Holmfeldt K."/>
            <person name="Nilsson E."/>
            <person name="Simone D."/>
            <person name="Lopez-Fernandez M."/>
            <person name="Wu X."/>
            <person name="de Brujin I."/>
            <person name="Lundin D."/>
            <person name="Andersson A."/>
            <person name="Bertilsson S."/>
            <person name="Dopson M."/>
        </authorList>
    </citation>
    <scope>NUCLEOTIDE SEQUENCE</scope>
    <source>
        <strain evidence="3">MM171A00145</strain>
    </source>
</reference>
<organism evidence="3">
    <name type="scientific">viral metagenome</name>
    <dbReference type="NCBI Taxonomy" id="1070528"/>
    <lineage>
        <taxon>unclassified sequences</taxon>
        <taxon>metagenomes</taxon>
        <taxon>organismal metagenomes</taxon>
    </lineage>
</organism>
<evidence type="ECO:0000313" key="3">
    <source>
        <dbReference type="EMBL" id="QJB01141.1"/>
    </source>
</evidence>
<dbReference type="InterPro" id="IPR024459">
    <property type="entry name" value="Acb1-like_N"/>
</dbReference>
<feature type="domain" description="Anti-CBASS protein Acb1-like N-terminal" evidence="2">
    <location>
        <begin position="62"/>
        <end position="440"/>
    </location>
</feature>
<dbReference type="AlphaFoldDB" id="A0A6M3M0D9"/>
<accession>A0A6M3M0D9</accession>
<evidence type="ECO:0000256" key="1">
    <source>
        <dbReference type="SAM" id="MobiDB-lite"/>
    </source>
</evidence>
<feature type="compositionally biased region" description="Acidic residues" evidence="1">
    <location>
        <begin position="614"/>
        <end position="623"/>
    </location>
</feature>
<proteinExistence type="predicted"/>
<protein>
    <recommendedName>
        <fullName evidence="2">Anti-CBASS protein Acb1-like N-terminal domain-containing protein</fullName>
    </recommendedName>
</protein>